<evidence type="ECO:0000313" key="4">
    <source>
        <dbReference type="Proteomes" id="UP000504752"/>
    </source>
</evidence>
<evidence type="ECO:0000259" key="2">
    <source>
        <dbReference type="Pfam" id="PF24254"/>
    </source>
</evidence>
<dbReference type="KEGG" id="amam:HPC72_04605"/>
<organism evidence="3 4">
    <name type="scientific">Actinomyces marmotae</name>
    <dbReference type="NCBI Taxonomy" id="2737173"/>
    <lineage>
        <taxon>Bacteria</taxon>
        <taxon>Bacillati</taxon>
        <taxon>Actinomycetota</taxon>
        <taxon>Actinomycetes</taxon>
        <taxon>Actinomycetales</taxon>
        <taxon>Actinomycetaceae</taxon>
        <taxon>Actinomyces</taxon>
    </lineage>
</organism>
<protein>
    <recommendedName>
        <fullName evidence="2">DUF7455 domain-containing protein</fullName>
    </recommendedName>
</protein>
<feature type="domain" description="DUF7455" evidence="2">
    <location>
        <begin position="32"/>
        <end position="84"/>
    </location>
</feature>
<name>A0A6M8B8A6_9ACTO</name>
<feature type="region of interest" description="Disordered" evidence="1">
    <location>
        <begin position="1"/>
        <end position="29"/>
    </location>
</feature>
<gene>
    <name evidence="3" type="ORF">HPC72_04605</name>
</gene>
<dbReference type="InterPro" id="IPR055878">
    <property type="entry name" value="DUF7455"/>
</dbReference>
<proteinExistence type="predicted"/>
<dbReference type="Pfam" id="PF24254">
    <property type="entry name" value="DUF7455"/>
    <property type="match status" value="1"/>
</dbReference>
<sequence length="88" mass="9232">MTTASTSVVERPGRAPKAVSSAEGADVETRPLTTADRCDACGAQAWVRVVLVSGELLFCAHHGRAHAPALAERALFIQDESSRLTEGA</sequence>
<dbReference type="EMBL" id="CP053642">
    <property type="protein sequence ID" value="QKD79631.1"/>
    <property type="molecule type" value="Genomic_DNA"/>
</dbReference>
<accession>A0A6M8B8A6</accession>
<dbReference type="Proteomes" id="UP000504752">
    <property type="component" value="Chromosome"/>
</dbReference>
<keyword evidence="4" id="KW-1185">Reference proteome</keyword>
<evidence type="ECO:0000256" key="1">
    <source>
        <dbReference type="SAM" id="MobiDB-lite"/>
    </source>
</evidence>
<dbReference type="RefSeq" id="WP_159523122.1">
    <property type="nucleotide sequence ID" value="NZ_CP053642.1"/>
</dbReference>
<evidence type="ECO:0000313" key="3">
    <source>
        <dbReference type="EMBL" id="QKD79631.1"/>
    </source>
</evidence>
<dbReference type="AlphaFoldDB" id="A0A6M8B8A6"/>
<reference evidence="3 4" key="1">
    <citation type="submission" date="2020-05" db="EMBL/GenBank/DDBJ databases">
        <title>Actinomyces sp. zg-325.</title>
        <authorList>
            <person name="Yang C."/>
        </authorList>
    </citation>
    <scope>NUCLEOTIDE SEQUENCE [LARGE SCALE GENOMIC DNA]</scope>
    <source>
        <strain evidence="4">zg-325</strain>
    </source>
</reference>